<reference evidence="1" key="1">
    <citation type="submission" date="2020-05" db="EMBL/GenBank/DDBJ databases">
        <authorList>
            <person name="Chiriac C."/>
            <person name="Salcher M."/>
            <person name="Ghai R."/>
            <person name="Kavagutti S V."/>
        </authorList>
    </citation>
    <scope>NUCLEOTIDE SEQUENCE</scope>
</reference>
<protein>
    <submittedName>
        <fullName evidence="1">Unannotated protein</fullName>
    </submittedName>
</protein>
<dbReference type="InterPro" id="IPR023393">
    <property type="entry name" value="START-like_dom_sf"/>
</dbReference>
<accession>A0A6J6PM12</accession>
<sequence>MSESPIRSEIFETGNPYIKAARINIAASPSQIFAILSNPRRHKEIDGSETITANISGPEKLELGSKFGMKMHLGIDYRITNKVVEYKENEVIAWRHLGRWVWRYELKVISENLTQVTETFDGSNIPAISKVWLNVRKAYPWVQLAIAKTLVRLKKVSELN</sequence>
<organism evidence="1">
    <name type="scientific">freshwater metagenome</name>
    <dbReference type="NCBI Taxonomy" id="449393"/>
    <lineage>
        <taxon>unclassified sequences</taxon>
        <taxon>metagenomes</taxon>
        <taxon>ecological metagenomes</taxon>
    </lineage>
</organism>
<dbReference type="EMBL" id="CAEZXV010000025">
    <property type="protein sequence ID" value="CAB4697518.1"/>
    <property type="molecule type" value="Genomic_DNA"/>
</dbReference>
<name>A0A6J6PM12_9ZZZZ</name>
<dbReference type="AlphaFoldDB" id="A0A6J6PM12"/>
<dbReference type="Gene3D" id="3.30.530.20">
    <property type="match status" value="1"/>
</dbReference>
<gene>
    <name evidence="1" type="ORF">UFOPK2598_00406</name>
</gene>
<dbReference type="SUPFAM" id="SSF55961">
    <property type="entry name" value="Bet v1-like"/>
    <property type="match status" value="1"/>
</dbReference>
<evidence type="ECO:0000313" key="1">
    <source>
        <dbReference type="EMBL" id="CAB4697518.1"/>
    </source>
</evidence>
<proteinExistence type="predicted"/>